<feature type="domain" description="Ig-like" evidence="10">
    <location>
        <begin position="13"/>
        <end position="115"/>
    </location>
</feature>
<dbReference type="Ensembl" id="ENSATET00000080406.1">
    <property type="protein sequence ID" value="ENSATEP00000078711.1"/>
    <property type="gene ID" value="ENSATEG00000033758.1"/>
</dbReference>
<reference evidence="11" key="2">
    <citation type="submission" date="2025-08" db="UniProtKB">
        <authorList>
            <consortium name="Ensembl"/>
        </authorList>
    </citation>
    <scope>IDENTIFICATION</scope>
</reference>
<dbReference type="InterPro" id="IPR007110">
    <property type="entry name" value="Ig-like_dom"/>
</dbReference>
<proteinExistence type="predicted"/>
<dbReference type="Gene3D" id="2.60.40.10">
    <property type="entry name" value="Immunoglobulins"/>
    <property type="match status" value="1"/>
</dbReference>
<accession>A0AAQ6IUB3</accession>
<dbReference type="InterPro" id="IPR013783">
    <property type="entry name" value="Ig-like_fold"/>
</dbReference>
<keyword evidence="2 9" id="KW-0732">Signal</keyword>
<keyword evidence="5" id="KW-0325">Glycoprotein</keyword>
<keyword evidence="4" id="KW-1015">Disulfide bond</keyword>
<evidence type="ECO:0000256" key="8">
    <source>
        <dbReference type="SAM" id="Phobius"/>
    </source>
</evidence>
<dbReference type="GO" id="GO:0050863">
    <property type="term" value="P:regulation of T cell activation"/>
    <property type="evidence" value="ECO:0007669"/>
    <property type="project" value="UniProtKB-ARBA"/>
</dbReference>
<evidence type="ECO:0000256" key="3">
    <source>
        <dbReference type="ARBA" id="ARBA00023136"/>
    </source>
</evidence>
<dbReference type="Proteomes" id="UP000265040">
    <property type="component" value="Chromosome 1"/>
</dbReference>
<keyword evidence="6" id="KW-0393">Immunoglobulin domain</keyword>
<dbReference type="InterPro" id="IPR050504">
    <property type="entry name" value="IgSF_BTN/MOG"/>
</dbReference>
<dbReference type="GO" id="GO:0009897">
    <property type="term" value="C:external side of plasma membrane"/>
    <property type="evidence" value="ECO:0007669"/>
    <property type="project" value="TreeGrafter"/>
</dbReference>
<keyword evidence="12" id="KW-1185">Reference proteome</keyword>
<dbReference type="InterPro" id="IPR003599">
    <property type="entry name" value="Ig_sub"/>
</dbReference>
<evidence type="ECO:0000256" key="4">
    <source>
        <dbReference type="ARBA" id="ARBA00023157"/>
    </source>
</evidence>
<evidence type="ECO:0000256" key="5">
    <source>
        <dbReference type="ARBA" id="ARBA00023180"/>
    </source>
</evidence>
<evidence type="ECO:0000259" key="10">
    <source>
        <dbReference type="PROSITE" id="PS50835"/>
    </source>
</evidence>
<protein>
    <recommendedName>
        <fullName evidence="10">Ig-like domain-containing protein</fullName>
    </recommendedName>
</protein>
<keyword evidence="8" id="KW-0812">Transmembrane</keyword>
<feature type="compositionally biased region" description="Basic and acidic residues" evidence="7">
    <location>
        <begin position="221"/>
        <end position="231"/>
    </location>
</feature>
<dbReference type="SUPFAM" id="SSF48726">
    <property type="entry name" value="Immunoglobulin"/>
    <property type="match status" value="1"/>
</dbReference>
<reference evidence="11 12" key="1">
    <citation type="submission" date="2021-04" db="EMBL/GenBank/DDBJ databases">
        <authorList>
            <consortium name="Wellcome Sanger Institute Data Sharing"/>
        </authorList>
    </citation>
    <scope>NUCLEOTIDE SEQUENCE [LARGE SCALE GENOMIC DNA]</scope>
</reference>
<dbReference type="PANTHER" id="PTHR24100">
    <property type="entry name" value="BUTYROPHILIN"/>
    <property type="match status" value="1"/>
</dbReference>
<comment type="subcellular location">
    <subcellularLocation>
        <location evidence="1">Membrane</location>
    </subcellularLocation>
</comment>
<feature type="signal peptide" evidence="9">
    <location>
        <begin position="1"/>
        <end position="17"/>
    </location>
</feature>
<evidence type="ECO:0000313" key="12">
    <source>
        <dbReference type="Proteomes" id="UP000265040"/>
    </source>
</evidence>
<evidence type="ECO:0000256" key="9">
    <source>
        <dbReference type="SAM" id="SignalP"/>
    </source>
</evidence>
<feature type="transmembrane region" description="Helical" evidence="8">
    <location>
        <begin position="170"/>
        <end position="194"/>
    </location>
</feature>
<dbReference type="PROSITE" id="PS50835">
    <property type="entry name" value="IG_LIKE"/>
    <property type="match status" value="1"/>
</dbReference>
<dbReference type="FunFam" id="2.60.40.10:FF:000142">
    <property type="entry name" value="V-set domain-containing T-cell activation inhibitor 1"/>
    <property type="match status" value="1"/>
</dbReference>
<evidence type="ECO:0000256" key="6">
    <source>
        <dbReference type="ARBA" id="ARBA00023319"/>
    </source>
</evidence>
<dbReference type="SMART" id="SM00409">
    <property type="entry name" value="IG"/>
    <property type="match status" value="1"/>
</dbReference>
<evidence type="ECO:0000256" key="2">
    <source>
        <dbReference type="ARBA" id="ARBA00022729"/>
    </source>
</evidence>
<dbReference type="InterPro" id="IPR036179">
    <property type="entry name" value="Ig-like_dom_sf"/>
</dbReference>
<dbReference type="GO" id="GO:0050852">
    <property type="term" value="P:T cell receptor signaling pathway"/>
    <property type="evidence" value="ECO:0007669"/>
    <property type="project" value="TreeGrafter"/>
</dbReference>
<organism evidence="11 12">
    <name type="scientific">Anabas testudineus</name>
    <name type="common">Climbing perch</name>
    <name type="synonym">Anthias testudineus</name>
    <dbReference type="NCBI Taxonomy" id="64144"/>
    <lineage>
        <taxon>Eukaryota</taxon>
        <taxon>Metazoa</taxon>
        <taxon>Chordata</taxon>
        <taxon>Craniata</taxon>
        <taxon>Vertebrata</taxon>
        <taxon>Euteleostomi</taxon>
        <taxon>Actinopterygii</taxon>
        <taxon>Neopterygii</taxon>
        <taxon>Teleostei</taxon>
        <taxon>Neoteleostei</taxon>
        <taxon>Acanthomorphata</taxon>
        <taxon>Anabantaria</taxon>
        <taxon>Anabantiformes</taxon>
        <taxon>Anabantoidei</taxon>
        <taxon>Anabantidae</taxon>
        <taxon>Anabas</taxon>
    </lineage>
</organism>
<evidence type="ECO:0000313" key="11">
    <source>
        <dbReference type="Ensembl" id="ENSATEP00000078711.1"/>
    </source>
</evidence>
<feature type="region of interest" description="Disordered" evidence="7">
    <location>
        <begin position="204"/>
        <end position="244"/>
    </location>
</feature>
<name>A0AAQ6IUB3_ANATE</name>
<dbReference type="AlphaFoldDB" id="A0AAQ6IUB3"/>
<keyword evidence="3 8" id="KW-0472">Membrane</keyword>
<dbReference type="InterPro" id="IPR013106">
    <property type="entry name" value="Ig_V-set"/>
</dbReference>
<gene>
    <name evidence="11" type="primary">EXOSC3</name>
</gene>
<dbReference type="GO" id="GO:1903037">
    <property type="term" value="P:regulation of leukocyte cell-cell adhesion"/>
    <property type="evidence" value="ECO:0007669"/>
    <property type="project" value="UniProtKB-ARBA"/>
</dbReference>
<dbReference type="GO" id="GO:0005102">
    <property type="term" value="F:signaling receptor binding"/>
    <property type="evidence" value="ECO:0007669"/>
    <property type="project" value="TreeGrafter"/>
</dbReference>
<evidence type="ECO:0000256" key="1">
    <source>
        <dbReference type="ARBA" id="ARBA00004370"/>
    </source>
</evidence>
<evidence type="ECO:0000256" key="7">
    <source>
        <dbReference type="SAM" id="MobiDB-lite"/>
    </source>
</evidence>
<keyword evidence="8" id="KW-1133">Transmembrane helix</keyword>
<dbReference type="GO" id="GO:0001817">
    <property type="term" value="P:regulation of cytokine production"/>
    <property type="evidence" value="ECO:0007669"/>
    <property type="project" value="TreeGrafter"/>
</dbReference>
<dbReference type="GeneTree" id="ENSGT00940000153527"/>
<feature type="chain" id="PRO_5043893789" description="Ig-like domain-containing protein" evidence="9">
    <location>
        <begin position="18"/>
        <end position="244"/>
    </location>
</feature>
<sequence length="244" mass="27305">MSVRLFTLLVFLPFSAAAVLPQAEEEVEAEEGDDVILKCQLDPEDDVRKSPVTWSKDERKNIVHVYRLGQDHAEDQKEVFRNRTVLHHEGLKKGNVTLQLFSVRLSDNGRFICYIRRLDAYCYVILKVVRRGQLNRSVGSVVSTATSQPEVEPGDLGGKNKTVACVDVKYTVISIFVGVLGAVILVILGTVLIYKKIQKMKKKKEAERRPHNVEMQNLTSEGREGGERQADAAENGSGNIQQDV</sequence>
<reference evidence="11" key="3">
    <citation type="submission" date="2025-09" db="UniProtKB">
        <authorList>
            <consortium name="Ensembl"/>
        </authorList>
    </citation>
    <scope>IDENTIFICATION</scope>
</reference>
<dbReference type="PANTHER" id="PTHR24100:SF151">
    <property type="entry name" value="ICOS LIGAND"/>
    <property type="match status" value="1"/>
</dbReference>
<dbReference type="Pfam" id="PF07686">
    <property type="entry name" value="V-set"/>
    <property type="match status" value="1"/>
</dbReference>